<dbReference type="PROSITE" id="PS51257">
    <property type="entry name" value="PROKAR_LIPOPROTEIN"/>
    <property type="match status" value="1"/>
</dbReference>
<dbReference type="Proteomes" id="UP000030152">
    <property type="component" value="Unassembled WGS sequence"/>
</dbReference>
<dbReference type="RefSeq" id="WP_026300056.1">
    <property type="nucleotide sequence ID" value="NZ_JRLX01000010.1"/>
</dbReference>
<protein>
    <submittedName>
        <fullName evidence="1">Gliding motility protein GldB</fullName>
    </submittedName>
</protein>
<proteinExistence type="predicted"/>
<evidence type="ECO:0000313" key="1">
    <source>
        <dbReference type="EMBL" id="KGO86403.1"/>
    </source>
</evidence>
<dbReference type="InterPro" id="IPR019853">
    <property type="entry name" value="GldB-like"/>
</dbReference>
<dbReference type="eggNOG" id="COG5504">
    <property type="taxonomic scope" value="Bacteria"/>
</dbReference>
<name>A0A0A2M4L4_9FLAO</name>
<reference evidence="1 2" key="1">
    <citation type="submission" date="2013-09" db="EMBL/GenBank/DDBJ databases">
        <authorList>
            <person name="Zeng Z."/>
            <person name="Chen C."/>
        </authorList>
    </citation>
    <scope>NUCLEOTIDE SEQUENCE [LARGE SCALE GENOMIC DNA]</scope>
    <source>
        <strain evidence="1 2">WB 3.3-2</strain>
    </source>
</reference>
<dbReference type="STRING" id="1121895.GCA_000378485_02582"/>
<organism evidence="1 2">
    <name type="scientific">Flavobacterium rivuli WB 3.3-2 = DSM 21788</name>
    <dbReference type="NCBI Taxonomy" id="1121895"/>
    <lineage>
        <taxon>Bacteria</taxon>
        <taxon>Pseudomonadati</taxon>
        <taxon>Bacteroidota</taxon>
        <taxon>Flavobacteriia</taxon>
        <taxon>Flavobacteriales</taxon>
        <taxon>Flavobacteriaceae</taxon>
        <taxon>Flavobacterium</taxon>
    </lineage>
</organism>
<accession>A0A0A2M4L4</accession>
<dbReference type="NCBIfam" id="TIGR03514">
    <property type="entry name" value="GldB_lipo"/>
    <property type="match status" value="1"/>
</dbReference>
<gene>
    <name evidence="1" type="ORF">Q765_11015</name>
</gene>
<keyword evidence="2" id="KW-1185">Reference proteome</keyword>
<sequence>MKKYILFIAVVLLAVSCKKENVVEEKVAGVKVGKIAIERFDDIFYNSSPQDLPKVKQQFPYLFPAGNADTVWTNKIKNPLLQELHAEVDKKFPNTNFLEEDMAALMQHIKYYYPQAPTPKVITLISEMDYANRAIYADTLILISLDLYLGKNHRFYVDFPAYQKEEFEPSQIMPDVVTAFSQGSIAPPRDHTLLSAMIYFGKELYIKDLLIPDVADNNKIGYTKEKYDWAVANESEVWKYFVENKVFYSTDTKLIGRFISPAPFSKFYLGFDEESPGRIGQWLGWQIVKAYMENNKAVTLPQLLAADAKTIFDNSKYKPKK</sequence>
<dbReference type="AlphaFoldDB" id="A0A0A2M4L4"/>
<comment type="caution">
    <text evidence="1">The sequence shown here is derived from an EMBL/GenBank/DDBJ whole genome shotgun (WGS) entry which is preliminary data.</text>
</comment>
<dbReference type="EMBL" id="JRLX01000010">
    <property type="protein sequence ID" value="KGO86403.1"/>
    <property type="molecule type" value="Genomic_DNA"/>
</dbReference>
<dbReference type="OrthoDB" id="976022at2"/>
<evidence type="ECO:0000313" key="2">
    <source>
        <dbReference type="Proteomes" id="UP000030152"/>
    </source>
</evidence>
<dbReference type="Pfam" id="PF25594">
    <property type="entry name" value="GldB_lipo"/>
    <property type="match status" value="1"/>
</dbReference>